<keyword evidence="1" id="KW-1133">Transmembrane helix</keyword>
<feature type="transmembrane region" description="Helical" evidence="1">
    <location>
        <begin position="33"/>
        <end position="55"/>
    </location>
</feature>
<dbReference type="EnsemblMetazoa" id="CPIJ016162-RA">
    <property type="protein sequence ID" value="CPIJ016162-PA"/>
    <property type="gene ID" value="CPIJ016162"/>
</dbReference>
<dbReference type="Proteomes" id="UP000002320">
    <property type="component" value="Unassembled WGS sequence"/>
</dbReference>
<evidence type="ECO:0000313" key="3">
    <source>
        <dbReference type="EnsemblMetazoa" id="CPIJ016162-PA"/>
    </source>
</evidence>
<dbReference type="InParanoid" id="B0X9R3"/>
<accession>B0X9R3</accession>
<dbReference type="AlphaFoldDB" id="B0X9R3"/>
<keyword evidence="4" id="KW-1185">Reference proteome</keyword>
<keyword evidence="1" id="KW-0812">Transmembrane</keyword>
<reference evidence="2" key="1">
    <citation type="submission" date="2007-03" db="EMBL/GenBank/DDBJ databases">
        <title>Annotation of Culex pipiens quinquefasciatus.</title>
        <authorList>
            <consortium name="The Broad Institute Genome Sequencing Platform"/>
            <person name="Atkinson P.W."/>
            <person name="Hemingway J."/>
            <person name="Christensen B.M."/>
            <person name="Higgs S."/>
            <person name="Kodira C."/>
            <person name="Hannick L."/>
            <person name="Megy K."/>
            <person name="O'Leary S."/>
            <person name="Pearson M."/>
            <person name="Haas B.J."/>
            <person name="Mauceli E."/>
            <person name="Wortman J.R."/>
            <person name="Lee N.H."/>
            <person name="Guigo R."/>
            <person name="Stanke M."/>
            <person name="Alvarado L."/>
            <person name="Amedeo P."/>
            <person name="Antoine C.H."/>
            <person name="Arensburger P."/>
            <person name="Bidwell S.L."/>
            <person name="Crawford M."/>
            <person name="Camaro F."/>
            <person name="Devon K."/>
            <person name="Engels R."/>
            <person name="Hammond M."/>
            <person name="Howarth C."/>
            <person name="Koehrsen M."/>
            <person name="Lawson D."/>
            <person name="Montgomery P."/>
            <person name="Nene V."/>
            <person name="Nusbaum C."/>
            <person name="Puiu D."/>
            <person name="Romero-Severson J."/>
            <person name="Severson D.W."/>
            <person name="Shumway M."/>
            <person name="Sisk P."/>
            <person name="Stolte C."/>
            <person name="Zeng Q."/>
            <person name="Eisenstadt E."/>
            <person name="Fraser-Liggett C."/>
            <person name="Strausberg R."/>
            <person name="Galagan J."/>
            <person name="Birren B."/>
            <person name="Collins F.H."/>
        </authorList>
    </citation>
    <scope>NUCLEOTIDE SEQUENCE [LARGE SCALE GENOMIC DNA]</scope>
    <source>
        <strain evidence="2">JHB</strain>
    </source>
</reference>
<evidence type="ECO:0000313" key="2">
    <source>
        <dbReference type="EMBL" id="EDS43265.1"/>
    </source>
</evidence>
<dbReference type="EMBL" id="DS232546">
    <property type="protein sequence ID" value="EDS43265.1"/>
    <property type="molecule type" value="Genomic_DNA"/>
</dbReference>
<protein>
    <submittedName>
        <fullName evidence="2 3">Allatostatin receptor</fullName>
    </submittedName>
</protein>
<evidence type="ECO:0000313" key="4">
    <source>
        <dbReference type="Proteomes" id="UP000002320"/>
    </source>
</evidence>
<keyword evidence="1" id="KW-0472">Membrane</keyword>
<keyword evidence="2" id="KW-0675">Receptor</keyword>
<organism>
    <name type="scientific">Culex quinquefasciatus</name>
    <name type="common">Southern house mosquito</name>
    <name type="synonym">Culex pungens</name>
    <dbReference type="NCBI Taxonomy" id="7176"/>
    <lineage>
        <taxon>Eukaryota</taxon>
        <taxon>Metazoa</taxon>
        <taxon>Ecdysozoa</taxon>
        <taxon>Arthropoda</taxon>
        <taxon>Hexapoda</taxon>
        <taxon>Insecta</taxon>
        <taxon>Pterygota</taxon>
        <taxon>Neoptera</taxon>
        <taxon>Endopterygota</taxon>
        <taxon>Diptera</taxon>
        <taxon>Nematocera</taxon>
        <taxon>Culicoidea</taxon>
        <taxon>Culicidae</taxon>
        <taxon>Culicinae</taxon>
        <taxon>Culicini</taxon>
        <taxon>Culex</taxon>
        <taxon>Culex</taxon>
    </lineage>
</organism>
<dbReference type="OrthoDB" id="2132067at2759"/>
<dbReference type="KEGG" id="cqu:CpipJ_CPIJ016162"/>
<name>B0X9R3_CULQU</name>
<proteinExistence type="predicted"/>
<gene>
    <name evidence="3" type="primary">6049662</name>
    <name evidence="2" type="ORF">CpipJ_CPIJ016162</name>
</gene>
<reference evidence="3" key="2">
    <citation type="submission" date="2020-05" db="UniProtKB">
        <authorList>
            <consortium name="EnsemblMetazoa"/>
        </authorList>
    </citation>
    <scope>IDENTIFICATION</scope>
    <source>
        <strain evidence="3">JHB</strain>
    </source>
</reference>
<dbReference type="STRING" id="7176.B0X9R3"/>
<dbReference type="VEuPathDB" id="VectorBase:CQUJHB012353"/>
<dbReference type="HOGENOM" id="CLU_2640555_0_0_1"/>
<sequence length="77" mass="8343">MLGNATWNETFGSYNDSLHYYTNGTNIEKVVSVMVPVFFGMIGLTGLIGNGLVVLDQKSSRFICQEGQVICTACDSS</sequence>
<evidence type="ECO:0000256" key="1">
    <source>
        <dbReference type="SAM" id="Phobius"/>
    </source>
</evidence>
<dbReference type="VEuPathDB" id="VectorBase:CPIJ016162"/>